<dbReference type="EMBL" id="JAWQEG010000578">
    <property type="protein sequence ID" value="KAK3888228.1"/>
    <property type="molecule type" value="Genomic_DNA"/>
</dbReference>
<feature type="region of interest" description="Disordered" evidence="1">
    <location>
        <begin position="1"/>
        <end position="47"/>
    </location>
</feature>
<evidence type="ECO:0000313" key="2">
    <source>
        <dbReference type="EMBL" id="KAK3888228.1"/>
    </source>
</evidence>
<dbReference type="AlphaFoldDB" id="A0AAE1GER6"/>
<dbReference type="Proteomes" id="UP001286313">
    <property type="component" value="Unassembled WGS sequence"/>
</dbReference>
<evidence type="ECO:0000313" key="3">
    <source>
        <dbReference type="Proteomes" id="UP001286313"/>
    </source>
</evidence>
<proteinExistence type="predicted"/>
<comment type="caution">
    <text evidence="2">The sequence shown here is derived from an EMBL/GenBank/DDBJ whole genome shotgun (WGS) entry which is preliminary data.</text>
</comment>
<keyword evidence="3" id="KW-1185">Reference proteome</keyword>
<organism evidence="2 3">
    <name type="scientific">Petrolisthes cinctipes</name>
    <name type="common">Flat porcelain crab</name>
    <dbReference type="NCBI Taxonomy" id="88211"/>
    <lineage>
        <taxon>Eukaryota</taxon>
        <taxon>Metazoa</taxon>
        <taxon>Ecdysozoa</taxon>
        <taxon>Arthropoda</taxon>
        <taxon>Crustacea</taxon>
        <taxon>Multicrustacea</taxon>
        <taxon>Malacostraca</taxon>
        <taxon>Eumalacostraca</taxon>
        <taxon>Eucarida</taxon>
        <taxon>Decapoda</taxon>
        <taxon>Pleocyemata</taxon>
        <taxon>Anomura</taxon>
        <taxon>Galatheoidea</taxon>
        <taxon>Porcellanidae</taxon>
        <taxon>Petrolisthes</taxon>
    </lineage>
</organism>
<protein>
    <submittedName>
        <fullName evidence="2">Uncharacterized protein</fullName>
    </submittedName>
</protein>
<reference evidence="2" key="1">
    <citation type="submission" date="2023-10" db="EMBL/GenBank/DDBJ databases">
        <title>Genome assemblies of two species of porcelain crab, Petrolisthes cinctipes and Petrolisthes manimaculis (Anomura: Porcellanidae).</title>
        <authorList>
            <person name="Angst P."/>
        </authorList>
    </citation>
    <scope>NUCLEOTIDE SEQUENCE</scope>
    <source>
        <strain evidence="2">PB745_01</strain>
        <tissue evidence="2">Gill</tissue>
    </source>
</reference>
<accession>A0AAE1GER6</accession>
<feature type="region of interest" description="Disordered" evidence="1">
    <location>
        <begin position="59"/>
        <end position="105"/>
    </location>
</feature>
<gene>
    <name evidence="2" type="ORF">Pcinc_007707</name>
</gene>
<name>A0AAE1GER6_PETCI</name>
<feature type="compositionally biased region" description="Basic and acidic residues" evidence="1">
    <location>
        <begin position="68"/>
        <end position="105"/>
    </location>
</feature>
<sequence>MDGPVLYCIVVSQGPRSSSSSGGGGGGDDKPADMTGRARGVTEGERGGLRARCVCVCGERKEEEEEREREPRKDGMKGGGREMEGTGGMKNRDEGEQEKMEGMGE</sequence>
<evidence type="ECO:0000256" key="1">
    <source>
        <dbReference type="SAM" id="MobiDB-lite"/>
    </source>
</evidence>